<gene>
    <name evidence="2" type="ORF">LITE_LOCUS46567</name>
</gene>
<feature type="domain" description="FBD" evidence="1">
    <location>
        <begin position="349"/>
        <end position="420"/>
    </location>
</feature>
<sequence>MKWISDTEPHMLRLNRSILESILSRLPIRDAVSSSILSTKWRYRWTTLTHLVFDDNCVKTCNDRALLEGNLISFITRTLFLHQGPIHKFQLSTSYLQCCPEIDQWLLFLSRSGIKELVLELGEGEWFRIPSCLFNCKKLTRLELCRCEFEPPPSFKGFLYLKSLNLYQVLVGPEAIESLISSCPVLENLSLSYFDSLALTVRAPNLKYLCLEGEFTDICLENTPQLLAMSVAMYMTEDTAEHFEQSSSCNFMKFLGGVPLLERLIGHIYFTKYLSVGNRPGKLQITYSHLRVIELYQVSFEDMKEILVVLRLITNAPSLTELKISGSSHTSAATESPDLAFWAKECPKDCTFKQLKCVTMTDMSGVPHEMEFIKFLLANSPMLEEMSISPCVYVMDCRMNMLIELLKFRRASGQAEILFVQE</sequence>
<keyword evidence="3" id="KW-1185">Reference proteome</keyword>
<dbReference type="Pfam" id="PF24758">
    <property type="entry name" value="LRR_At5g56370"/>
    <property type="match status" value="1"/>
</dbReference>
<dbReference type="Pfam" id="PF00646">
    <property type="entry name" value="F-box"/>
    <property type="match status" value="1"/>
</dbReference>
<dbReference type="SUPFAM" id="SSF81383">
    <property type="entry name" value="F-box domain"/>
    <property type="match status" value="1"/>
</dbReference>
<dbReference type="Proteomes" id="UP001154282">
    <property type="component" value="Unassembled WGS sequence"/>
</dbReference>
<proteinExistence type="predicted"/>
<dbReference type="InterPro" id="IPR006566">
    <property type="entry name" value="FBD"/>
</dbReference>
<dbReference type="SUPFAM" id="SSF52047">
    <property type="entry name" value="RNI-like"/>
    <property type="match status" value="1"/>
</dbReference>
<protein>
    <recommendedName>
        <fullName evidence="1">FBD domain-containing protein</fullName>
    </recommendedName>
</protein>
<accession>A0AAV0R6A3</accession>
<evidence type="ECO:0000313" key="2">
    <source>
        <dbReference type="EMBL" id="CAI0552736.1"/>
    </source>
</evidence>
<evidence type="ECO:0000313" key="3">
    <source>
        <dbReference type="Proteomes" id="UP001154282"/>
    </source>
</evidence>
<dbReference type="InterPro" id="IPR001810">
    <property type="entry name" value="F-box_dom"/>
</dbReference>
<comment type="caution">
    <text evidence="2">The sequence shown here is derived from an EMBL/GenBank/DDBJ whole genome shotgun (WGS) entry which is preliminary data.</text>
</comment>
<dbReference type="InterPro" id="IPR036047">
    <property type="entry name" value="F-box-like_dom_sf"/>
</dbReference>
<dbReference type="Pfam" id="PF08387">
    <property type="entry name" value="FBD"/>
    <property type="match status" value="1"/>
</dbReference>
<dbReference type="PANTHER" id="PTHR31639">
    <property type="entry name" value="F-BOX PROTEIN-LIKE"/>
    <property type="match status" value="1"/>
</dbReference>
<dbReference type="InterPro" id="IPR055411">
    <property type="entry name" value="LRR_FXL15/At3g58940/PEG3-like"/>
</dbReference>
<organism evidence="2 3">
    <name type="scientific">Linum tenue</name>
    <dbReference type="NCBI Taxonomy" id="586396"/>
    <lineage>
        <taxon>Eukaryota</taxon>
        <taxon>Viridiplantae</taxon>
        <taxon>Streptophyta</taxon>
        <taxon>Embryophyta</taxon>
        <taxon>Tracheophyta</taxon>
        <taxon>Spermatophyta</taxon>
        <taxon>Magnoliopsida</taxon>
        <taxon>eudicotyledons</taxon>
        <taxon>Gunneridae</taxon>
        <taxon>Pentapetalae</taxon>
        <taxon>rosids</taxon>
        <taxon>fabids</taxon>
        <taxon>Malpighiales</taxon>
        <taxon>Linaceae</taxon>
        <taxon>Linum</taxon>
    </lineage>
</organism>
<dbReference type="SMART" id="SM00579">
    <property type="entry name" value="FBD"/>
    <property type="match status" value="1"/>
</dbReference>
<dbReference type="InterPro" id="IPR032675">
    <property type="entry name" value="LRR_dom_sf"/>
</dbReference>
<dbReference type="PANTHER" id="PTHR31639:SF237">
    <property type="entry name" value="F-BOX DOMAIN-CONTAINING PROTEIN"/>
    <property type="match status" value="1"/>
</dbReference>
<dbReference type="Gene3D" id="3.80.10.10">
    <property type="entry name" value="Ribonuclease Inhibitor"/>
    <property type="match status" value="1"/>
</dbReference>
<name>A0AAV0R6A3_9ROSI</name>
<dbReference type="AlphaFoldDB" id="A0AAV0R6A3"/>
<dbReference type="EMBL" id="CAMGYJ010000010">
    <property type="protein sequence ID" value="CAI0552736.1"/>
    <property type="molecule type" value="Genomic_DNA"/>
</dbReference>
<evidence type="ECO:0000259" key="1">
    <source>
        <dbReference type="SMART" id="SM00579"/>
    </source>
</evidence>
<reference evidence="2" key="1">
    <citation type="submission" date="2022-08" db="EMBL/GenBank/DDBJ databases">
        <authorList>
            <person name="Gutierrez-Valencia J."/>
        </authorList>
    </citation>
    <scope>NUCLEOTIDE SEQUENCE</scope>
</reference>